<keyword evidence="16" id="KW-0496">Mitochondrion</keyword>
<dbReference type="InterPro" id="IPR000315">
    <property type="entry name" value="Znf_B-box"/>
</dbReference>
<dbReference type="InterPro" id="IPR001870">
    <property type="entry name" value="B30.2/SPRY"/>
</dbReference>
<evidence type="ECO:0000256" key="11">
    <source>
        <dbReference type="ARBA" id="ARBA00022771"/>
    </source>
</evidence>
<dbReference type="PROSITE" id="PS50119">
    <property type="entry name" value="ZF_BBOX"/>
    <property type="match status" value="1"/>
</dbReference>
<keyword evidence="8" id="KW-0808">Transferase</keyword>
<dbReference type="SUPFAM" id="SSF57845">
    <property type="entry name" value="B-box zinc-binding domain"/>
    <property type="match status" value="1"/>
</dbReference>
<keyword evidence="9" id="KW-0053">Apoptosis</keyword>
<dbReference type="GO" id="GO:0006915">
    <property type="term" value="P:apoptotic process"/>
    <property type="evidence" value="ECO:0007669"/>
    <property type="project" value="UniProtKB-KW"/>
</dbReference>
<dbReference type="PRINTS" id="PR01407">
    <property type="entry name" value="BUTYPHLNCDUF"/>
</dbReference>
<dbReference type="Pfam" id="PF15227">
    <property type="entry name" value="zf-C3HC4_4"/>
    <property type="match status" value="1"/>
</dbReference>
<dbReference type="GO" id="GO:0061630">
    <property type="term" value="F:ubiquitin protein ligase activity"/>
    <property type="evidence" value="ECO:0007669"/>
    <property type="project" value="UniProtKB-EC"/>
</dbReference>
<sequence>MVVADALKCRLCSSVLPGMPCMPPEKTCVAQASGACLSVLTLSADNQVQQKIMGCTPSIKKCDRTWDLSSGRRMEFKCCTTHDNCNEGESKSYQQELHSDVKHTGLVLLLSQTLILPSGQGQIEVREAEHSEGVMATTNPLENLQVEASCSVCLEYLKDPVIIDCGHNFCRACITRWWEELNRDFPCPVCRKTFRHRTLKPNRQLGNMVEIAKQLQATKRKVRDESLCEKHNEVLNLFCKEDQEAVCLVCEISHDHRSHTVVPLDDASLEYKEKLQQCLEPLERKLQDIANCKSREEKKPGELKAGGMDSVLLGHLLEFTDPSRRVENRRQLIISEFEELHQFLEEEQQVLLRHLEEEEKEILQKLKDNVAQLSDQRLSLNRLITEIEEKCLQSGIEMLKDIKSTLERCELVQTMELASVPIELEKNFCSFPRQYFALRKIIKRLIGDVTLDPETAHPNLVLSEDRKSVKFVDTRLRDLPDTPRRFTIYPCVLAAEGFTSGRHYWEVEVGDKTHWALGVCKDSVSRKGELTPLPETGYWRVRLWNGDKYAATTTPFTPLYLRVKPKRIGVFLDYEAGKVSFYNVTDRSHIYTFTDTFTEKIWPLFYPGIRAGRKNAAPLIIRSPTDWE</sequence>
<evidence type="ECO:0000256" key="8">
    <source>
        <dbReference type="ARBA" id="ARBA00022679"/>
    </source>
</evidence>
<dbReference type="Pfam" id="PF00643">
    <property type="entry name" value="zf-B_box"/>
    <property type="match status" value="1"/>
</dbReference>
<dbReference type="EC" id="2.3.2.27" evidence="6"/>
<name>A0A151M5R0_ALLMI</name>
<dbReference type="AlphaFoldDB" id="A0A151M5R0"/>
<keyword evidence="7" id="KW-0963">Cytoplasm</keyword>
<feature type="domain" description="RING-type" evidence="24">
    <location>
        <begin position="150"/>
        <end position="191"/>
    </location>
</feature>
<comment type="pathway">
    <text evidence="5">Protein modification; protein ubiquitination.</text>
</comment>
<dbReference type="PANTHER" id="PTHR24103">
    <property type="entry name" value="E3 UBIQUITIN-PROTEIN LIGASE TRIM"/>
    <property type="match status" value="1"/>
</dbReference>
<dbReference type="InterPro" id="IPR050143">
    <property type="entry name" value="TRIM/RBCC"/>
</dbReference>
<dbReference type="EMBL" id="AKHW03006526">
    <property type="protein sequence ID" value="KYO19856.1"/>
    <property type="molecule type" value="Genomic_DNA"/>
</dbReference>
<protein>
    <recommendedName>
        <fullName evidence="19">E3 ubiquitin-protein ligase TRIM39</fullName>
        <ecNumber evidence="6">2.3.2.27</ecNumber>
    </recommendedName>
    <alternativeName>
        <fullName evidence="20">RING-type E3 ubiquitin transferase TRIM39</fullName>
    </alternativeName>
    <alternativeName>
        <fullName evidence="21">Tripartite motif-containing protein 39</fullName>
    </alternativeName>
</protein>
<keyword evidence="11 22" id="KW-0863">Zinc-finger</keyword>
<dbReference type="Gene3D" id="3.30.160.60">
    <property type="entry name" value="Classic Zinc Finger"/>
    <property type="match status" value="1"/>
</dbReference>
<dbReference type="InterPro" id="IPR003879">
    <property type="entry name" value="Butyrophylin_SPRY"/>
</dbReference>
<evidence type="ECO:0000256" key="1">
    <source>
        <dbReference type="ARBA" id="ARBA00000900"/>
    </source>
</evidence>
<dbReference type="InterPro" id="IPR001841">
    <property type="entry name" value="Znf_RING"/>
</dbReference>
<dbReference type="InterPro" id="IPR013320">
    <property type="entry name" value="ConA-like_dom_sf"/>
</dbReference>
<dbReference type="PROSITE" id="PS50089">
    <property type="entry name" value="ZF_RING_2"/>
    <property type="match status" value="1"/>
</dbReference>
<evidence type="ECO:0000256" key="10">
    <source>
        <dbReference type="ARBA" id="ARBA00022723"/>
    </source>
</evidence>
<feature type="domain" description="B30.2/SPRY" evidence="26">
    <location>
        <begin position="429"/>
        <end position="625"/>
    </location>
</feature>
<proteinExistence type="predicted"/>
<dbReference type="CDD" id="cd13745">
    <property type="entry name" value="SPRY_PRY_TRIM39"/>
    <property type="match status" value="1"/>
</dbReference>
<keyword evidence="12" id="KW-0833">Ubl conjugation pathway</keyword>
<feature type="domain" description="B box-type" evidence="25">
    <location>
        <begin position="223"/>
        <end position="264"/>
    </location>
</feature>
<keyword evidence="10" id="KW-0479">Metal-binding</keyword>
<evidence type="ECO:0000256" key="9">
    <source>
        <dbReference type="ARBA" id="ARBA00022703"/>
    </source>
</evidence>
<evidence type="ECO:0000256" key="4">
    <source>
        <dbReference type="ARBA" id="ARBA00004514"/>
    </source>
</evidence>
<dbReference type="eggNOG" id="KOG4394">
    <property type="taxonomic scope" value="Eukaryota"/>
</dbReference>
<evidence type="ECO:0000256" key="19">
    <source>
        <dbReference type="ARBA" id="ARBA00073070"/>
    </source>
</evidence>
<dbReference type="GO" id="GO:0008270">
    <property type="term" value="F:zinc ion binding"/>
    <property type="evidence" value="ECO:0007669"/>
    <property type="project" value="UniProtKB-KW"/>
</dbReference>
<dbReference type="SMART" id="SM00184">
    <property type="entry name" value="RING"/>
    <property type="match status" value="1"/>
</dbReference>
<dbReference type="SUPFAM" id="SSF49899">
    <property type="entry name" value="Concanavalin A-like lectins/glucanases"/>
    <property type="match status" value="1"/>
</dbReference>
<dbReference type="InterPro" id="IPR035033">
    <property type="entry name" value="PRY/SPRY_TRIM39"/>
</dbReference>
<evidence type="ECO:0000256" key="20">
    <source>
        <dbReference type="ARBA" id="ARBA00075969"/>
    </source>
</evidence>
<evidence type="ECO:0000259" key="25">
    <source>
        <dbReference type="PROSITE" id="PS50119"/>
    </source>
</evidence>
<comment type="subcellular location">
    <subcellularLocation>
        <location evidence="4">Cytoplasm</location>
        <location evidence="4">Cytosol</location>
    </subcellularLocation>
    <subcellularLocation>
        <location evidence="3">Mitochondrion</location>
    </subcellularLocation>
    <subcellularLocation>
        <location evidence="2">Nucleus</location>
    </subcellularLocation>
</comment>
<dbReference type="Pfam" id="PF13765">
    <property type="entry name" value="PRY"/>
    <property type="match status" value="1"/>
</dbReference>
<comment type="catalytic activity">
    <reaction evidence="1">
        <text>S-ubiquitinyl-[E2 ubiquitin-conjugating enzyme]-L-cysteine + [acceptor protein]-L-lysine = [E2 ubiquitin-conjugating enzyme]-L-cysteine + N(6)-ubiquitinyl-[acceptor protein]-L-lysine.</text>
        <dbReference type="EC" id="2.3.2.27"/>
    </reaction>
</comment>
<evidence type="ECO:0000256" key="21">
    <source>
        <dbReference type="ARBA" id="ARBA00076812"/>
    </source>
</evidence>
<dbReference type="FunFam" id="3.30.40.10:FF:000171">
    <property type="entry name" value="E3 ubiquitin-protein ligase TRIM39"/>
    <property type="match status" value="1"/>
</dbReference>
<comment type="function">
    <text evidence="18">E3 ubiquitin-protein ligase. May facilitate apoptosis by inhibiting APC/C-Cdh1-mediated poly-ubiquitination and subsequent proteasome-mediated degradation of the pro-apoptotic protein MOAP1. Regulates the G1/S transition of the cell cycle and DNA damage-induced G2 arrest by stabilizing CDKN1A/p21. Positively regulates CDKN1A/p21 stability by competing with DTL for CDKN1A/p21 binding, therefore disrupting DCX(DTL) E3 ubiquitin ligase complex-mediated CDKN1A/p21 ubiquitination and degradation.</text>
</comment>
<evidence type="ECO:0000256" key="22">
    <source>
        <dbReference type="PROSITE-ProRule" id="PRU00024"/>
    </source>
</evidence>
<dbReference type="STRING" id="8496.A0A151M5R0"/>
<evidence type="ECO:0000256" key="2">
    <source>
        <dbReference type="ARBA" id="ARBA00004123"/>
    </source>
</evidence>
<dbReference type="CDD" id="cd16594">
    <property type="entry name" value="RING-HC_TRIM7-like_C-IV"/>
    <property type="match status" value="1"/>
</dbReference>
<evidence type="ECO:0000256" key="7">
    <source>
        <dbReference type="ARBA" id="ARBA00022490"/>
    </source>
</evidence>
<dbReference type="SMART" id="SM00336">
    <property type="entry name" value="BBOX"/>
    <property type="match status" value="1"/>
</dbReference>
<dbReference type="SMART" id="SM00449">
    <property type="entry name" value="SPRY"/>
    <property type="match status" value="1"/>
</dbReference>
<dbReference type="GO" id="GO:0005634">
    <property type="term" value="C:nucleus"/>
    <property type="evidence" value="ECO:0007669"/>
    <property type="project" value="UniProtKB-SubCell"/>
</dbReference>
<dbReference type="eggNOG" id="KOG2177">
    <property type="taxonomic scope" value="Eukaryota"/>
</dbReference>
<evidence type="ECO:0000256" key="12">
    <source>
        <dbReference type="ARBA" id="ARBA00022786"/>
    </source>
</evidence>
<evidence type="ECO:0000256" key="23">
    <source>
        <dbReference type="SAM" id="Coils"/>
    </source>
</evidence>
<accession>A0A151M5R0</accession>
<dbReference type="SMART" id="SM00589">
    <property type="entry name" value="PRY"/>
    <property type="match status" value="1"/>
</dbReference>
<evidence type="ECO:0000256" key="15">
    <source>
        <dbReference type="ARBA" id="ARBA00023054"/>
    </source>
</evidence>
<dbReference type="SUPFAM" id="SSF57850">
    <property type="entry name" value="RING/U-box"/>
    <property type="match status" value="1"/>
</dbReference>
<dbReference type="InterPro" id="IPR017907">
    <property type="entry name" value="Znf_RING_CS"/>
</dbReference>
<reference evidence="27 28" key="1">
    <citation type="journal article" date="2012" name="Genome Biol.">
        <title>Sequencing three crocodilian genomes to illuminate the evolution of archosaurs and amniotes.</title>
        <authorList>
            <person name="St John J.A."/>
            <person name="Braun E.L."/>
            <person name="Isberg S.R."/>
            <person name="Miles L.G."/>
            <person name="Chong A.Y."/>
            <person name="Gongora J."/>
            <person name="Dalzell P."/>
            <person name="Moran C."/>
            <person name="Bed'hom B."/>
            <person name="Abzhanov A."/>
            <person name="Burgess S.C."/>
            <person name="Cooksey A.M."/>
            <person name="Castoe T.A."/>
            <person name="Crawford N.G."/>
            <person name="Densmore L.D."/>
            <person name="Drew J.C."/>
            <person name="Edwards S.V."/>
            <person name="Faircloth B.C."/>
            <person name="Fujita M.K."/>
            <person name="Greenwold M.J."/>
            <person name="Hoffmann F.G."/>
            <person name="Howard J.M."/>
            <person name="Iguchi T."/>
            <person name="Janes D.E."/>
            <person name="Khan S.Y."/>
            <person name="Kohno S."/>
            <person name="de Koning A.J."/>
            <person name="Lance S.L."/>
            <person name="McCarthy F.M."/>
            <person name="McCormack J.E."/>
            <person name="Merchant M.E."/>
            <person name="Peterson D.G."/>
            <person name="Pollock D.D."/>
            <person name="Pourmand N."/>
            <person name="Raney B.J."/>
            <person name="Roessler K.A."/>
            <person name="Sanford J.R."/>
            <person name="Sawyer R.H."/>
            <person name="Schmidt C.J."/>
            <person name="Triplett E.W."/>
            <person name="Tuberville T.D."/>
            <person name="Venegas-Anaya M."/>
            <person name="Howard J.T."/>
            <person name="Jarvis E.D."/>
            <person name="Guillette L.J.Jr."/>
            <person name="Glenn T.C."/>
            <person name="Green R.E."/>
            <person name="Ray D.A."/>
        </authorList>
    </citation>
    <scope>NUCLEOTIDE SEQUENCE [LARGE SCALE GENOMIC DNA]</scope>
    <source>
        <strain evidence="27">KSC_2009_1</strain>
    </source>
</reference>
<keyword evidence="15 23" id="KW-0175">Coiled coil</keyword>
<dbReference type="GO" id="GO:0005829">
    <property type="term" value="C:cytosol"/>
    <property type="evidence" value="ECO:0007669"/>
    <property type="project" value="UniProtKB-SubCell"/>
</dbReference>
<dbReference type="GO" id="GO:0005739">
    <property type="term" value="C:mitochondrion"/>
    <property type="evidence" value="ECO:0007669"/>
    <property type="project" value="UniProtKB-SubCell"/>
</dbReference>
<dbReference type="Gene3D" id="3.30.40.10">
    <property type="entry name" value="Zinc/RING finger domain, C3HC4 (zinc finger)"/>
    <property type="match status" value="1"/>
</dbReference>
<evidence type="ECO:0000256" key="13">
    <source>
        <dbReference type="ARBA" id="ARBA00022833"/>
    </source>
</evidence>
<evidence type="ECO:0000256" key="17">
    <source>
        <dbReference type="ARBA" id="ARBA00023242"/>
    </source>
</evidence>
<evidence type="ECO:0000313" key="28">
    <source>
        <dbReference type="Proteomes" id="UP000050525"/>
    </source>
</evidence>
<dbReference type="PROSITE" id="PS50188">
    <property type="entry name" value="B302_SPRY"/>
    <property type="match status" value="1"/>
</dbReference>
<dbReference type="InterPro" id="IPR006574">
    <property type="entry name" value="PRY"/>
</dbReference>
<keyword evidence="17" id="KW-0539">Nucleus</keyword>
<evidence type="ECO:0000256" key="18">
    <source>
        <dbReference type="ARBA" id="ARBA00056591"/>
    </source>
</evidence>
<evidence type="ECO:0000256" key="14">
    <source>
        <dbReference type="ARBA" id="ARBA00022843"/>
    </source>
</evidence>
<evidence type="ECO:0000313" key="27">
    <source>
        <dbReference type="EMBL" id="KYO19856.1"/>
    </source>
</evidence>
<evidence type="ECO:0000259" key="26">
    <source>
        <dbReference type="PROSITE" id="PS50188"/>
    </source>
</evidence>
<dbReference type="InterPro" id="IPR043136">
    <property type="entry name" value="B30.2/SPRY_sf"/>
</dbReference>
<dbReference type="Pfam" id="PF00622">
    <property type="entry name" value="SPRY"/>
    <property type="match status" value="1"/>
</dbReference>
<dbReference type="Gene3D" id="2.60.120.920">
    <property type="match status" value="1"/>
</dbReference>
<feature type="coiled-coil region" evidence="23">
    <location>
        <begin position="341"/>
        <end position="390"/>
    </location>
</feature>
<organism evidence="27 28">
    <name type="scientific">Alligator mississippiensis</name>
    <name type="common">American alligator</name>
    <dbReference type="NCBI Taxonomy" id="8496"/>
    <lineage>
        <taxon>Eukaryota</taxon>
        <taxon>Metazoa</taxon>
        <taxon>Chordata</taxon>
        <taxon>Craniata</taxon>
        <taxon>Vertebrata</taxon>
        <taxon>Euteleostomi</taxon>
        <taxon>Archelosauria</taxon>
        <taxon>Archosauria</taxon>
        <taxon>Crocodylia</taxon>
        <taxon>Alligatoridae</taxon>
        <taxon>Alligatorinae</taxon>
        <taxon>Alligator</taxon>
    </lineage>
</organism>
<evidence type="ECO:0000256" key="16">
    <source>
        <dbReference type="ARBA" id="ARBA00023128"/>
    </source>
</evidence>
<dbReference type="InterPro" id="IPR013083">
    <property type="entry name" value="Znf_RING/FYVE/PHD"/>
</dbReference>
<keyword evidence="14" id="KW-0832">Ubl conjugation</keyword>
<evidence type="ECO:0000256" key="5">
    <source>
        <dbReference type="ARBA" id="ARBA00004906"/>
    </source>
</evidence>
<evidence type="ECO:0000256" key="3">
    <source>
        <dbReference type="ARBA" id="ARBA00004173"/>
    </source>
</evidence>
<dbReference type="Proteomes" id="UP000050525">
    <property type="component" value="Unassembled WGS sequence"/>
</dbReference>
<dbReference type="FunFam" id="2.60.120.920:FF:000004">
    <property type="entry name" value="Butyrophilin subfamily 1 member A1"/>
    <property type="match status" value="1"/>
</dbReference>
<dbReference type="PROSITE" id="PS00518">
    <property type="entry name" value="ZF_RING_1"/>
    <property type="match status" value="1"/>
</dbReference>
<evidence type="ECO:0000259" key="24">
    <source>
        <dbReference type="PROSITE" id="PS50089"/>
    </source>
</evidence>
<comment type="caution">
    <text evidence="27">The sequence shown here is derived from an EMBL/GenBank/DDBJ whole genome shotgun (WGS) entry which is preliminary data.</text>
</comment>
<dbReference type="CDD" id="cd19780">
    <property type="entry name" value="Bbox2_TRIM39-like"/>
    <property type="match status" value="1"/>
</dbReference>
<gene>
    <name evidence="27" type="primary">TRIM39</name>
    <name evidence="27" type="ORF">Y1Q_0006821</name>
</gene>
<keyword evidence="13" id="KW-0862">Zinc</keyword>
<dbReference type="InterPro" id="IPR003877">
    <property type="entry name" value="SPRY_dom"/>
</dbReference>
<keyword evidence="28" id="KW-1185">Reference proteome</keyword>
<evidence type="ECO:0000256" key="6">
    <source>
        <dbReference type="ARBA" id="ARBA00012483"/>
    </source>
</evidence>